<keyword evidence="3" id="KW-0547">Nucleotide-binding</keyword>
<dbReference type="SUPFAM" id="SSF52540">
    <property type="entry name" value="P-loop containing nucleoside triphosphate hydrolases"/>
    <property type="match status" value="1"/>
</dbReference>
<dbReference type="STRING" id="1120995.SAMN02745245_01965"/>
<sequence length="229" mass="26053">MEHRNVIEIKGLAKSFGKEDLYKDFNLNIKKGDVHGLIGPNGSGKTTLLRLITSLYQLDSGSIKMDLKHSMLLENDYLYEEFSGRKNIELFGQYFGYEGKKENYKRYSDLLELTEHLDKKVSNYSKGMKRKLSLLIVVMIGADIILLDEPTSGVDPISRVEIRSLVSELKKEGKTIIITSHDLSEIEKIASRVTMIKSGNLIFDKDVNEFNGQTLEDLFLEVGKNEKKL</sequence>
<evidence type="ECO:0000313" key="7">
    <source>
        <dbReference type="Proteomes" id="UP000184032"/>
    </source>
</evidence>
<reference evidence="6 7" key="1">
    <citation type="submission" date="2016-11" db="EMBL/GenBank/DDBJ databases">
        <authorList>
            <person name="Jaros S."/>
            <person name="Januszkiewicz K."/>
            <person name="Wedrychowicz H."/>
        </authorList>
    </citation>
    <scope>NUCLEOTIDE SEQUENCE [LARGE SCALE GENOMIC DNA]</scope>
    <source>
        <strain evidence="6 7">DSM 21120</strain>
    </source>
</reference>
<dbReference type="SMART" id="SM00382">
    <property type="entry name" value="AAA"/>
    <property type="match status" value="1"/>
</dbReference>
<dbReference type="PANTHER" id="PTHR42711:SF5">
    <property type="entry name" value="ABC TRANSPORTER ATP-BINDING PROTEIN NATA"/>
    <property type="match status" value="1"/>
</dbReference>
<name>A0A1M5V3D0_9FIRM</name>
<dbReference type="GO" id="GO:0005524">
    <property type="term" value="F:ATP binding"/>
    <property type="evidence" value="ECO:0007669"/>
    <property type="project" value="UniProtKB-KW"/>
</dbReference>
<dbReference type="Pfam" id="PF00005">
    <property type="entry name" value="ABC_tran"/>
    <property type="match status" value="1"/>
</dbReference>
<evidence type="ECO:0000313" key="6">
    <source>
        <dbReference type="EMBL" id="SHH69741.1"/>
    </source>
</evidence>
<evidence type="ECO:0000256" key="3">
    <source>
        <dbReference type="ARBA" id="ARBA00022741"/>
    </source>
</evidence>
<dbReference type="RefSeq" id="WP_073185797.1">
    <property type="nucleotide sequence ID" value="NZ_FQXI01000028.1"/>
</dbReference>
<evidence type="ECO:0000256" key="2">
    <source>
        <dbReference type="ARBA" id="ARBA00022448"/>
    </source>
</evidence>
<dbReference type="PROSITE" id="PS00211">
    <property type="entry name" value="ABC_TRANSPORTER_1"/>
    <property type="match status" value="1"/>
</dbReference>
<dbReference type="PROSITE" id="PS50893">
    <property type="entry name" value="ABC_TRANSPORTER_2"/>
    <property type="match status" value="1"/>
</dbReference>
<protein>
    <submittedName>
        <fullName evidence="6">ABC-2 type transport system ATP-binding protein</fullName>
    </submittedName>
</protein>
<dbReference type="InterPro" id="IPR027417">
    <property type="entry name" value="P-loop_NTPase"/>
</dbReference>
<comment type="similarity">
    <text evidence="1">Belongs to the ABC transporter superfamily.</text>
</comment>
<organism evidence="6 7">
    <name type="scientific">Anaerosphaera aminiphila DSM 21120</name>
    <dbReference type="NCBI Taxonomy" id="1120995"/>
    <lineage>
        <taxon>Bacteria</taxon>
        <taxon>Bacillati</taxon>
        <taxon>Bacillota</taxon>
        <taxon>Tissierellia</taxon>
        <taxon>Tissierellales</taxon>
        <taxon>Peptoniphilaceae</taxon>
        <taxon>Anaerosphaera</taxon>
    </lineage>
</organism>
<dbReference type="EMBL" id="FQXI01000028">
    <property type="protein sequence ID" value="SHH69741.1"/>
    <property type="molecule type" value="Genomic_DNA"/>
</dbReference>
<accession>A0A1M5V3D0</accession>
<keyword evidence="4 6" id="KW-0067">ATP-binding</keyword>
<evidence type="ECO:0000256" key="1">
    <source>
        <dbReference type="ARBA" id="ARBA00005417"/>
    </source>
</evidence>
<dbReference type="InterPro" id="IPR050763">
    <property type="entry name" value="ABC_transporter_ATP-binding"/>
</dbReference>
<evidence type="ECO:0000256" key="4">
    <source>
        <dbReference type="ARBA" id="ARBA00022840"/>
    </source>
</evidence>
<keyword evidence="2" id="KW-0813">Transport</keyword>
<dbReference type="InterPro" id="IPR003439">
    <property type="entry name" value="ABC_transporter-like_ATP-bd"/>
</dbReference>
<keyword evidence="7" id="KW-1185">Reference proteome</keyword>
<proteinExistence type="inferred from homology"/>
<dbReference type="InterPro" id="IPR003593">
    <property type="entry name" value="AAA+_ATPase"/>
</dbReference>
<dbReference type="CDD" id="cd03230">
    <property type="entry name" value="ABC_DR_subfamily_A"/>
    <property type="match status" value="1"/>
</dbReference>
<dbReference type="OrthoDB" id="9804819at2"/>
<dbReference type="GO" id="GO:0016887">
    <property type="term" value="F:ATP hydrolysis activity"/>
    <property type="evidence" value="ECO:0007669"/>
    <property type="project" value="InterPro"/>
</dbReference>
<dbReference type="Gene3D" id="3.40.50.300">
    <property type="entry name" value="P-loop containing nucleotide triphosphate hydrolases"/>
    <property type="match status" value="1"/>
</dbReference>
<dbReference type="InterPro" id="IPR017871">
    <property type="entry name" value="ABC_transporter-like_CS"/>
</dbReference>
<dbReference type="Proteomes" id="UP000184032">
    <property type="component" value="Unassembled WGS sequence"/>
</dbReference>
<evidence type="ECO:0000259" key="5">
    <source>
        <dbReference type="PROSITE" id="PS50893"/>
    </source>
</evidence>
<dbReference type="PANTHER" id="PTHR42711">
    <property type="entry name" value="ABC TRANSPORTER ATP-BINDING PROTEIN"/>
    <property type="match status" value="1"/>
</dbReference>
<feature type="domain" description="ABC transporter" evidence="5">
    <location>
        <begin position="7"/>
        <end position="223"/>
    </location>
</feature>
<dbReference type="AlphaFoldDB" id="A0A1M5V3D0"/>
<gene>
    <name evidence="6" type="ORF">SAMN02745245_01965</name>
</gene>